<evidence type="ECO:0000256" key="4">
    <source>
        <dbReference type="ARBA" id="ARBA00022833"/>
    </source>
</evidence>
<dbReference type="Proteomes" id="UP001302812">
    <property type="component" value="Unassembled WGS sequence"/>
</dbReference>
<dbReference type="InterPro" id="IPR013087">
    <property type="entry name" value="Znf_C2H2_type"/>
</dbReference>
<dbReference type="GeneID" id="89936041"/>
<evidence type="ECO:0000256" key="7">
    <source>
        <dbReference type="ARBA" id="ARBA00023242"/>
    </source>
</evidence>
<evidence type="ECO:0000256" key="5">
    <source>
        <dbReference type="ARBA" id="ARBA00023015"/>
    </source>
</evidence>
<evidence type="ECO:0000259" key="10">
    <source>
        <dbReference type="PROSITE" id="PS50157"/>
    </source>
</evidence>
<comment type="subcellular location">
    <subcellularLocation>
        <location evidence="1">Nucleus</location>
    </subcellularLocation>
</comment>
<evidence type="ECO:0000313" key="11">
    <source>
        <dbReference type="EMBL" id="KAK4112688.1"/>
    </source>
</evidence>
<evidence type="ECO:0000256" key="3">
    <source>
        <dbReference type="ARBA" id="ARBA00022771"/>
    </source>
</evidence>
<evidence type="ECO:0000313" key="12">
    <source>
        <dbReference type="Proteomes" id="UP001302812"/>
    </source>
</evidence>
<evidence type="ECO:0000256" key="1">
    <source>
        <dbReference type="ARBA" id="ARBA00004123"/>
    </source>
</evidence>
<accession>A0AAN6YSZ6</accession>
<dbReference type="AlphaFoldDB" id="A0AAN6YSZ6"/>
<dbReference type="EMBL" id="MU853341">
    <property type="protein sequence ID" value="KAK4112688.1"/>
    <property type="molecule type" value="Genomic_DNA"/>
</dbReference>
<feature type="domain" description="C2H2-type" evidence="10">
    <location>
        <begin position="113"/>
        <end position="140"/>
    </location>
</feature>
<feature type="domain" description="C2H2-type" evidence="10">
    <location>
        <begin position="139"/>
        <end position="169"/>
    </location>
</feature>
<gene>
    <name evidence="11" type="ORF">N656DRAFT_71373</name>
</gene>
<reference evidence="11" key="2">
    <citation type="submission" date="2023-05" db="EMBL/GenBank/DDBJ databases">
        <authorList>
            <consortium name="Lawrence Berkeley National Laboratory"/>
            <person name="Steindorff A."/>
            <person name="Hensen N."/>
            <person name="Bonometti L."/>
            <person name="Westerberg I."/>
            <person name="Brannstrom I.O."/>
            <person name="Guillou S."/>
            <person name="Cros-Aarteil S."/>
            <person name="Calhoun S."/>
            <person name="Haridas S."/>
            <person name="Kuo A."/>
            <person name="Mondo S."/>
            <person name="Pangilinan J."/>
            <person name="Riley R."/>
            <person name="Labutti K."/>
            <person name="Andreopoulos B."/>
            <person name="Lipzen A."/>
            <person name="Chen C."/>
            <person name="Yanf M."/>
            <person name="Daum C."/>
            <person name="Ng V."/>
            <person name="Clum A."/>
            <person name="Ohm R."/>
            <person name="Martin F."/>
            <person name="Silar P."/>
            <person name="Natvig D."/>
            <person name="Lalanne C."/>
            <person name="Gautier V."/>
            <person name="Ament-Velasquez S.L."/>
            <person name="Kruys A."/>
            <person name="Hutchinson M.I."/>
            <person name="Powell A.J."/>
            <person name="Barry K."/>
            <person name="Miller A.N."/>
            <person name="Grigoriev I.V."/>
            <person name="Debuchy R."/>
            <person name="Gladieux P."/>
            <person name="Thoren M.H."/>
            <person name="Johannesson H."/>
        </authorList>
    </citation>
    <scope>NUCLEOTIDE SEQUENCE</scope>
    <source>
        <strain evidence="11">CBS 508.74</strain>
    </source>
</reference>
<keyword evidence="4" id="KW-0862">Zinc</keyword>
<dbReference type="SUPFAM" id="SSF57667">
    <property type="entry name" value="beta-beta-alpha zinc fingers"/>
    <property type="match status" value="1"/>
</dbReference>
<dbReference type="InterPro" id="IPR036236">
    <property type="entry name" value="Znf_C2H2_sf"/>
</dbReference>
<dbReference type="Gene3D" id="3.30.160.60">
    <property type="entry name" value="Classic Zinc Finger"/>
    <property type="match status" value="2"/>
</dbReference>
<reference evidence="11" key="1">
    <citation type="journal article" date="2023" name="Mol. Phylogenet. Evol.">
        <title>Genome-scale phylogeny and comparative genomics of the fungal order Sordariales.</title>
        <authorList>
            <person name="Hensen N."/>
            <person name="Bonometti L."/>
            <person name="Westerberg I."/>
            <person name="Brannstrom I.O."/>
            <person name="Guillou S."/>
            <person name="Cros-Aarteil S."/>
            <person name="Calhoun S."/>
            <person name="Haridas S."/>
            <person name="Kuo A."/>
            <person name="Mondo S."/>
            <person name="Pangilinan J."/>
            <person name="Riley R."/>
            <person name="LaButti K."/>
            <person name="Andreopoulos B."/>
            <person name="Lipzen A."/>
            <person name="Chen C."/>
            <person name="Yan M."/>
            <person name="Daum C."/>
            <person name="Ng V."/>
            <person name="Clum A."/>
            <person name="Steindorff A."/>
            <person name="Ohm R.A."/>
            <person name="Martin F."/>
            <person name="Silar P."/>
            <person name="Natvig D.O."/>
            <person name="Lalanne C."/>
            <person name="Gautier V."/>
            <person name="Ament-Velasquez S.L."/>
            <person name="Kruys A."/>
            <person name="Hutchinson M.I."/>
            <person name="Powell A.J."/>
            <person name="Barry K."/>
            <person name="Miller A.N."/>
            <person name="Grigoriev I.V."/>
            <person name="Debuchy R."/>
            <person name="Gladieux P."/>
            <person name="Hiltunen Thoren M."/>
            <person name="Johannesson H."/>
        </authorList>
    </citation>
    <scope>NUCLEOTIDE SEQUENCE</scope>
    <source>
        <strain evidence="11">CBS 508.74</strain>
    </source>
</reference>
<dbReference type="InterPro" id="IPR051061">
    <property type="entry name" value="Zinc_finger_trans_reg"/>
</dbReference>
<keyword evidence="5" id="KW-0805">Transcription regulation</keyword>
<keyword evidence="3 8" id="KW-0863">Zinc-finger</keyword>
<keyword evidence="12" id="KW-1185">Reference proteome</keyword>
<dbReference type="PROSITE" id="PS50157">
    <property type="entry name" value="ZINC_FINGER_C2H2_2"/>
    <property type="match status" value="2"/>
</dbReference>
<keyword evidence="6" id="KW-0804">Transcription</keyword>
<dbReference type="SMART" id="SM00355">
    <property type="entry name" value="ZnF_C2H2"/>
    <property type="match status" value="4"/>
</dbReference>
<keyword evidence="7" id="KW-0539">Nucleus</keyword>
<dbReference type="PANTHER" id="PTHR46179">
    <property type="entry name" value="ZINC FINGER PROTEIN"/>
    <property type="match status" value="1"/>
</dbReference>
<evidence type="ECO:0000256" key="8">
    <source>
        <dbReference type="PROSITE-ProRule" id="PRU00042"/>
    </source>
</evidence>
<dbReference type="PANTHER" id="PTHR46179:SF13">
    <property type="entry name" value="C2H2-TYPE DOMAIN-CONTAINING PROTEIN"/>
    <property type="match status" value="1"/>
</dbReference>
<sequence>MTSSSLEELEAISVLPRRENEHRMIMAAQRSTPGITPLLSARGGHSRPGYASSDLSGFEGCPGSNTISQDRTAGEKARKSALLADLGKKRQAILLKAEGVPLRSLGQAPEKPFACDQCDNKFDELHKLNHHKRYHERPHKCPQPGCNHTFGTKTHLDRHFNDKHHKVRKFYCTERDCPYSVQGGKSFSRKDIWRQHILDEHQVAPKTRKDAAAENNNEAMWEELPHSIDQRSEYRQQYTNSNPPERLGEPPAAPPKGGIPVDYQSGISGDQRFTLYYDEYESEDDLVHYVCPFCPAPGPKCSRPDNLERHVRKHHADKEKDHPLLRQALSTQSSRPKTVRYKVNGDKTSKEFLEYLYGDSPNSATRYMATKQLPNPAEALEPHSTSKPYAGALPRVKEAKAYGPDDISYTHY</sequence>
<dbReference type="GO" id="GO:0006357">
    <property type="term" value="P:regulation of transcription by RNA polymerase II"/>
    <property type="evidence" value="ECO:0007669"/>
    <property type="project" value="TreeGrafter"/>
</dbReference>
<evidence type="ECO:0000256" key="2">
    <source>
        <dbReference type="ARBA" id="ARBA00022723"/>
    </source>
</evidence>
<evidence type="ECO:0000256" key="6">
    <source>
        <dbReference type="ARBA" id="ARBA00023163"/>
    </source>
</evidence>
<proteinExistence type="predicted"/>
<keyword evidence="2" id="KW-0479">Metal-binding</keyword>
<feature type="region of interest" description="Disordered" evidence="9">
    <location>
        <begin position="234"/>
        <end position="260"/>
    </location>
</feature>
<comment type="caution">
    <text evidence="11">The sequence shown here is derived from an EMBL/GenBank/DDBJ whole genome shotgun (WGS) entry which is preliminary data.</text>
</comment>
<feature type="region of interest" description="Disordered" evidence="9">
    <location>
        <begin position="375"/>
        <end position="412"/>
    </location>
</feature>
<dbReference type="GO" id="GO:0005634">
    <property type="term" value="C:nucleus"/>
    <property type="evidence" value="ECO:0007669"/>
    <property type="project" value="UniProtKB-SubCell"/>
</dbReference>
<dbReference type="GO" id="GO:0008270">
    <property type="term" value="F:zinc ion binding"/>
    <property type="evidence" value="ECO:0007669"/>
    <property type="project" value="UniProtKB-KW"/>
</dbReference>
<evidence type="ECO:0000256" key="9">
    <source>
        <dbReference type="SAM" id="MobiDB-lite"/>
    </source>
</evidence>
<dbReference type="RefSeq" id="XP_064670258.1">
    <property type="nucleotide sequence ID" value="XM_064811916.1"/>
</dbReference>
<organism evidence="11 12">
    <name type="scientific">Canariomyces notabilis</name>
    <dbReference type="NCBI Taxonomy" id="2074819"/>
    <lineage>
        <taxon>Eukaryota</taxon>
        <taxon>Fungi</taxon>
        <taxon>Dikarya</taxon>
        <taxon>Ascomycota</taxon>
        <taxon>Pezizomycotina</taxon>
        <taxon>Sordariomycetes</taxon>
        <taxon>Sordariomycetidae</taxon>
        <taxon>Sordariales</taxon>
        <taxon>Chaetomiaceae</taxon>
        <taxon>Canariomyces</taxon>
    </lineage>
</organism>
<dbReference type="PROSITE" id="PS00028">
    <property type="entry name" value="ZINC_FINGER_C2H2_1"/>
    <property type="match status" value="2"/>
</dbReference>
<name>A0AAN6YSZ6_9PEZI</name>
<protein>
    <recommendedName>
        <fullName evidence="10">C2H2-type domain-containing protein</fullName>
    </recommendedName>
</protein>